<dbReference type="GO" id="GO:0045296">
    <property type="term" value="F:cadherin binding"/>
    <property type="evidence" value="ECO:0007669"/>
    <property type="project" value="TreeGrafter"/>
</dbReference>
<dbReference type="InterPro" id="IPR000626">
    <property type="entry name" value="Ubiquitin-like_dom"/>
</dbReference>
<gene>
    <name evidence="2" type="ORF">M0811_02748</name>
</gene>
<dbReference type="InterPro" id="IPR057455">
    <property type="entry name" value="UBFD1_C"/>
</dbReference>
<evidence type="ECO:0000313" key="3">
    <source>
        <dbReference type="Proteomes" id="UP001149090"/>
    </source>
</evidence>
<evidence type="ECO:0000313" key="2">
    <source>
        <dbReference type="EMBL" id="KAJ5067560.1"/>
    </source>
</evidence>
<sequence>MTEELTFDLRYKKNDFSLTLKKDTTIEELQKKVEEITKVPKNNQKLFFKSKYLKEPKKTLETVGIKNKAKILLMGSTFVEIAQALTSKPIEKEEPVENDDDSNQESFIEKEIHQKILQKGLPQNAEVGVSNKSYPLPQNSIKNILDSNGQKVQLIFKFDQDQIWVGSYSSTKKISINSIQSVISQKIPGQEGYSVLGFKMNRSGNSVIWFYFVPSQYIRSIKNAVMGDWQQI</sequence>
<dbReference type="GO" id="GO:0003723">
    <property type="term" value="F:RNA binding"/>
    <property type="evidence" value="ECO:0007669"/>
    <property type="project" value="TreeGrafter"/>
</dbReference>
<accession>A0A9Q0L8V5</accession>
<dbReference type="OrthoDB" id="267397at2759"/>
<dbReference type="AlphaFoldDB" id="A0A9Q0L8V5"/>
<evidence type="ECO:0000259" key="1">
    <source>
        <dbReference type="PROSITE" id="PS50053"/>
    </source>
</evidence>
<dbReference type="EMBL" id="JAPDFW010000125">
    <property type="protein sequence ID" value="KAJ5067560.1"/>
    <property type="molecule type" value="Genomic_DNA"/>
</dbReference>
<dbReference type="Proteomes" id="UP001149090">
    <property type="component" value="Unassembled WGS sequence"/>
</dbReference>
<dbReference type="PROSITE" id="PS50053">
    <property type="entry name" value="UBIQUITIN_2"/>
    <property type="match status" value="1"/>
</dbReference>
<proteinExistence type="predicted"/>
<dbReference type="Pfam" id="PF00240">
    <property type="entry name" value="ubiquitin"/>
    <property type="match status" value="1"/>
</dbReference>
<dbReference type="Gene3D" id="3.10.20.90">
    <property type="entry name" value="Phosphatidylinositol 3-kinase Catalytic Subunit, Chain A, domain 1"/>
    <property type="match status" value="1"/>
</dbReference>
<dbReference type="PANTHER" id="PTHR16470">
    <property type="entry name" value="UBIQUITIN DOMAIN-CONTAINING PROTEIN UBFD1"/>
    <property type="match status" value="1"/>
</dbReference>
<dbReference type="Pfam" id="PF25343">
    <property type="entry name" value="PH_UBFD1_C"/>
    <property type="match status" value="1"/>
</dbReference>
<reference evidence="2" key="1">
    <citation type="submission" date="2022-10" db="EMBL/GenBank/DDBJ databases">
        <title>Novel sulphate-reducing endosymbionts in the free-living metamonad Anaeramoeba.</title>
        <authorList>
            <person name="Jerlstrom-Hultqvist J."/>
            <person name="Cepicka I."/>
            <person name="Gallot-Lavallee L."/>
            <person name="Salas-Leiva D."/>
            <person name="Curtis B.A."/>
            <person name="Zahonova K."/>
            <person name="Pipaliya S."/>
            <person name="Dacks J."/>
            <person name="Roger A.J."/>
        </authorList>
    </citation>
    <scope>NUCLEOTIDE SEQUENCE</scope>
    <source>
        <strain evidence="2">BMAN</strain>
    </source>
</reference>
<feature type="domain" description="Ubiquitin-like" evidence="1">
    <location>
        <begin position="5"/>
        <end position="74"/>
    </location>
</feature>
<dbReference type="PANTHER" id="PTHR16470:SF0">
    <property type="entry name" value="UBIQUITIN DOMAIN-CONTAINING PROTEIN UBFD1"/>
    <property type="match status" value="1"/>
</dbReference>
<dbReference type="SUPFAM" id="SSF54236">
    <property type="entry name" value="Ubiquitin-like"/>
    <property type="match status" value="1"/>
</dbReference>
<organism evidence="2 3">
    <name type="scientific">Anaeramoeba ignava</name>
    <name type="common">Anaerobic marine amoeba</name>
    <dbReference type="NCBI Taxonomy" id="1746090"/>
    <lineage>
        <taxon>Eukaryota</taxon>
        <taxon>Metamonada</taxon>
        <taxon>Anaeramoebidae</taxon>
        <taxon>Anaeramoeba</taxon>
    </lineage>
</organism>
<name>A0A9Q0L8V5_ANAIG</name>
<dbReference type="InterPro" id="IPR029071">
    <property type="entry name" value="Ubiquitin-like_domsf"/>
</dbReference>
<protein>
    <submittedName>
        <fullName evidence="2">Ubiquitin domain-containing protein ubfd1</fullName>
    </submittedName>
</protein>
<comment type="caution">
    <text evidence="2">The sequence shown here is derived from an EMBL/GenBank/DDBJ whole genome shotgun (WGS) entry which is preliminary data.</text>
</comment>
<keyword evidence="3" id="KW-1185">Reference proteome</keyword>
<dbReference type="OMA" id="SEPIKEH"/>
<dbReference type="InterPro" id="IPR039120">
    <property type="entry name" value="UBFD1"/>
</dbReference>
<dbReference type="SMART" id="SM00213">
    <property type="entry name" value="UBQ"/>
    <property type="match status" value="1"/>
</dbReference>